<dbReference type="SUPFAM" id="SSF51735">
    <property type="entry name" value="NAD(P)-binding Rossmann-fold domains"/>
    <property type="match status" value="1"/>
</dbReference>
<dbReference type="CDD" id="cd08948">
    <property type="entry name" value="5beta-POR_like_SDR_a"/>
    <property type="match status" value="1"/>
</dbReference>
<dbReference type="Gene3D" id="3.40.50.720">
    <property type="entry name" value="NAD(P)-binding Rossmann-like Domain"/>
    <property type="match status" value="1"/>
</dbReference>
<comment type="caution">
    <text evidence="2">The sequence shown here is derived from an EMBL/GenBank/DDBJ whole genome shotgun (WGS) entry which is preliminary data.</text>
</comment>
<dbReference type="RefSeq" id="WP_266346865.1">
    <property type="nucleotide sequence ID" value="NZ_JAPKNG010000001.1"/>
</dbReference>
<feature type="domain" description="PRISE-like Rossmann-fold" evidence="1">
    <location>
        <begin position="66"/>
        <end position="351"/>
    </location>
</feature>
<organism evidence="2 3">
    <name type="scientific">Kaistia dalseonensis</name>
    <dbReference type="NCBI Taxonomy" id="410840"/>
    <lineage>
        <taxon>Bacteria</taxon>
        <taxon>Pseudomonadati</taxon>
        <taxon>Pseudomonadota</taxon>
        <taxon>Alphaproteobacteria</taxon>
        <taxon>Hyphomicrobiales</taxon>
        <taxon>Kaistiaceae</taxon>
        <taxon>Kaistia</taxon>
    </lineage>
</organism>
<keyword evidence="3" id="KW-1185">Reference proteome</keyword>
<dbReference type="Proteomes" id="UP001241603">
    <property type="component" value="Unassembled WGS sequence"/>
</dbReference>
<dbReference type="Pfam" id="PF22917">
    <property type="entry name" value="PRISE"/>
    <property type="match status" value="1"/>
</dbReference>
<evidence type="ECO:0000313" key="2">
    <source>
        <dbReference type="EMBL" id="MDQ0435910.1"/>
    </source>
</evidence>
<evidence type="ECO:0000259" key="1">
    <source>
        <dbReference type="Pfam" id="PF22917"/>
    </source>
</evidence>
<dbReference type="InterPro" id="IPR055222">
    <property type="entry name" value="PRISE-like_Rossmann-fold"/>
</dbReference>
<protein>
    <submittedName>
        <fullName evidence="2">Nucleoside-diphosphate-sugar epimerase</fullName>
    </submittedName>
</protein>
<dbReference type="PANTHER" id="PTHR32487">
    <property type="entry name" value="3-OXO-DELTA(4,5)-STEROID 5-BETA-REDUCTASE"/>
    <property type="match status" value="1"/>
</dbReference>
<dbReference type="InterPro" id="IPR036291">
    <property type="entry name" value="NAD(P)-bd_dom_sf"/>
</dbReference>
<gene>
    <name evidence="2" type="ORF">QO014_000280</name>
</gene>
<accession>A0ABU0H2A5</accession>
<dbReference type="PANTHER" id="PTHR32487:SF0">
    <property type="entry name" value="3-OXO-DELTA(4,5)-STEROID 5-BETA-REDUCTASE"/>
    <property type="match status" value="1"/>
</dbReference>
<sequence length="357" mass="39568">MAFKKALVVGASGVIGHGIMRHLENLAGWSVVGMSRGLAPRSMAAMPWITVDINDARALELHRDMLADVTHVFYAAYVPDADLAREAEVNAAMLRGLLDGLQSCRSPLQRVVLFQGGKVYGLHLGPVKTPMRESDPRHMPPNFYYDLEDLLVERSSMSDWTYTLLRPDIVLGAIPGQPLNLAMVIGAYAAFCKALRVPFRFPGSQAGYRVLMQATDADLLARVSVWAAEASIAAGQAYNVTNGDLFRWENLWPALADHLGLDVGPPMSIRLVDHMKDKGELWADFARRFGLVTQDYRQAIGWAFGDWVFHTGFDVVSDLTKLRLHGCHELRSTDEVLVEKLGQLQARRLIPPLHDVA</sequence>
<reference evidence="2 3" key="1">
    <citation type="submission" date="2023-07" db="EMBL/GenBank/DDBJ databases">
        <title>Genomic Encyclopedia of Type Strains, Phase IV (KMG-IV): sequencing the most valuable type-strain genomes for metagenomic binning, comparative biology and taxonomic classification.</title>
        <authorList>
            <person name="Goeker M."/>
        </authorList>
    </citation>
    <scope>NUCLEOTIDE SEQUENCE [LARGE SCALE GENOMIC DNA]</scope>
    <source>
        <strain evidence="2 3">B6-8</strain>
    </source>
</reference>
<proteinExistence type="predicted"/>
<name>A0ABU0H2A5_9HYPH</name>
<dbReference type="EMBL" id="JAUSVO010000001">
    <property type="protein sequence ID" value="MDQ0435910.1"/>
    <property type="molecule type" value="Genomic_DNA"/>
</dbReference>
<evidence type="ECO:0000313" key="3">
    <source>
        <dbReference type="Proteomes" id="UP001241603"/>
    </source>
</evidence>